<dbReference type="Proteomes" id="UP000094067">
    <property type="component" value="Unassembled WGS sequence"/>
</dbReference>
<protein>
    <recommendedName>
        <fullName evidence="5">DUF2207 domain-containing protein</fullName>
    </recommendedName>
</protein>
<feature type="region of interest" description="Disordered" evidence="1">
    <location>
        <begin position="311"/>
        <end position="332"/>
    </location>
</feature>
<sequence>MGIIDPKSENRKNLLIFVIIMVIGIGIFTAYIIWGTLPLDKIQDYEVVVYPQEDGSLEITYSYRWKVLNDSREGPLTWVSLGIPNSACRLMSYKGAIAGLHSGYYADGLIDFDLDRAYQKGEIAEFSFKIHQGRMLCRNKADASLPYFDFAPGWFGQIDVEHYRFLWKGSPYIRETNADRKEGNDYIWEGSLKKGERLWMKLYYEEAAFTDPELVDWTPAPGNTGGENSVDEALAAVILMLTGWIGYKASWGRGKHLYGRGRGYYGHGGTGGHGCACACAGCACACACAGGGRAGCSRKDFYHCEQQREEKKDDIRGSMSADKSGNEAGRVL</sequence>
<evidence type="ECO:0008006" key="5">
    <source>
        <dbReference type="Google" id="ProtNLM"/>
    </source>
</evidence>
<evidence type="ECO:0000256" key="1">
    <source>
        <dbReference type="SAM" id="MobiDB-lite"/>
    </source>
</evidence>
<dbReference type="PATRIC" id="fig|1432052.4.peg.5662"/>
<organism evidence="3 4">
    <name type="scientific">Eisenbergiella tayi</name>
    <dbReference type="NCBI Taxonomy" id="1432052"/>
    <lineage>
        <taxon>Bacteria</taxon>
        <taxon>Bacillati</taxon>
        <taxon>Bacillota</taxon>
        <taxon>Clostridia</taxon>
        <taxon>Lachnospirales</taxon>
        <taxon>Lachnospiraceae</taxon>
        <taxon>Eisenbergiella</taxon>
    </lineage>
</organism>
<gene>
    <name evidence="3" type="ORF">BEI61_05094</name>
</gene>
<dbReference type="RefSeq" id="WP_069154481.1">
    <property type="nucleotide sequence ID" value="NZ_MCGH01000003.1"/>
</dbReference>
<keyword evidence="2" id="KW-0812">Transmembrane</keyword>
<accession>A0A1E3A6A9</accession>
<dbReference type="AlphaFoldDB" id="A0A1E3A6A9"/>
<dbReference type="EMBL" id="MCGH01000003">
    <property type="protein sequence ID" value="ODM04290.1"/>
    <property type="molecule type" value="Genomic_DNA"/>
</dbReference>
<evidence type="ECO:0000313" key="4">
    <source>
        <dbReference type="Proteomes" id="UP000094067"/>
    </source>
</evidence>
<reference evidence="3 4" key="1">
    <citation type="submission" date="2016-07" db="EMBL/GenBank/DDBJ databases">
        <title>Characterization of isolates of Eisenbergiella tayi derived from blood cultures, using whole genome sequencing.</title>
        <authorList>
            <person name="Burdz T."/>
            <person name="Wiebe D."/>
            <person name="Huynh C."/>
            <person name="Bernard K."/>
        </authorList>
    </citation>
    <scope>NUCLEOTIDE SEQUENCE [LARGE SCALE GENOMIC DNA]</scope>
    <source>
        <strain evidence="3 4">NML 110608</strain>
    </source>
</reference>
<name>A0A1E3A6A9_9FIRM</name>
<feature type="transmembrane region" description="Helical" evidence="2">
    <location>
        <begin position="14"/>
        <end position="34"/>
    </location>
</feature>
<evidence type="ECO:0000313" key="3">
    <source>
        <dbReference type="EMBL" id="ODM04290.1"/>
    </source>
</evidence>
<proteinExistence type="predicted"/>
<keyword evidence="2" id="KW-1133">Transmembrane helix</keyword>
<evidence type="ECO:0000256" key="2">
    <source>
        <dbReference type="SAM" id="Phobius"/>
    </source>
</evidence>
<comment type="caution">
    <text evidence="3">The sequence shown here is derived from an EMBL/GenBank/DDBJ whole genome shotgun (WGS) entry which is preliminary data.</text>
</comment>
<keyword evidence="2" id="KW-0472">Membrane</keyword>